<sequence>MFCVAFEVLNLFSEMFIAFDWILASTLITEDIPLTTAVTDLIHSHASSLAVSQQSLDDYYKIIGY</sequence>
<accession>A0A4P9XHA0</accession>
<evidence type="ECO:0000313" key="1">
    <source>
        <dbReference type="EMBL" id="RKP04560.1"/>
    </source>
</evidence>
<reference evidence="2" key="1">
    <citation type="journal article" date="2018" name="Nat. Microbiol.">
        <title>Leveraging single-cell genomics to expand the fungal tree of life.</title>
        <authorList>
            <person name="Ahrendt S.R."/>
            <person name="Quandt C.A."/>
            <person name="Ciobanu D."/>
            <person name="Clum A."/>
            <person name="Salamov A."/>
            <person name="Andreopoulos B."/>
            <person name="Cheng J.F."/>
            <person name="Woyke T."/>
            <person name="Pelin A."/>
            <person name="Henrissat B."/>
            <person name="Reynolds N.K."/>
            <person name="Benny G.L."/>
            <person name="Smith M.E."/>
            <person name="James T.Y."/>
            <person name="Grigoriev I.V."/>
        </authorList>
    </citation>
    <scope>NUCLEOTIDE SEQUENCE [LARGE SCALE GENOMIC DNA]</scope>
    <source>
        <strain evidence="2">RSA 1356</strain>
    </source>
</reference>
<dbReference type="AlphaFoldDB" id="A0A4P9XHA0"/>
<evidence type="ECO:0000313" key="2">
    <source>
        <dbReference type="Proteomes" id="UP000271241"/>
    </source>
</evidence>
<proteinExistence type="predicted"/>
<dbReference type="Proteomes" id="UP000271241">
    <property type="component" value="Unassembled WGS sequence"/>
</dbReference>
<dbReference type="EMBL" id="KZ993626">
    <property type="protein sequence ID" value="RKP04560.1"/>
    <property type="molecule type" value="Genomic_DNA"/>
</dbReference>
<name>A0A4P9XHA0_9FUNG</name>
<protein>
    <submittedName>
        <fullName evidence="1">Uncharacterized protein</fullName>
    </submittedName>
</protein>
<keyword evidence="2" id="KW-1185">Reference proteome</keyword>
<organism evidence="1 2">
    <name type="scientific">Thamnocephalis sphaerospora</name>
    <dbReference type="NCBI Taxonomy" id="78915"/>
    <lineage>
        <taxon>Eukaryota</taxon>
        <taxon>Fungi</taxon>
        <taxon>Fungi incertae sedis</taxon>
        <taxon>Zoopagomycota</taxon>
        <taxon>Zoopagomycotina</taxon>
        <taxon>Zoopagomycetes</taxon>
        <taxon>Zoopagales</taxon>
        <taxon>Sigmoideomycetaceae</taxon>
        <taxon>Thamnocephalis</taxon>
    </lineage>
</organism>
<gene>
    <name evidence="1" type="ORF">THASP1DRAFT_33659</name>
</gene>